<protein>
    <submittedName>
        <fullName evidence="1">Acyl carrier protein</fullName>
    </submittedName>
</protein>
<dbReference type="Proteomes" id="UP000886814">
    <property type="component" value="Unassembled WGS sequence"/>
</dbReference>
<dbReference type="AlphaFoldDB" id="A0A9D1PC75"/>
<evidence type="ECO:0000313" key="1">
    <source>
        <dbReference type="EMBL" id="HIV38448.1"/>
    </source>
</evidence>
<dbReference type="Gene3D" id="1.10.1200.10">
    <property type="entry name" value="ACP-like"/>
    <property type="match status" value="1"/>
</dbReference>
<dbReference type="EMBL" id="DXIQ01000032">
    <property type="protein sequence ID" value="HIV38448.1"/>
    <property type="molecule type" value="Genomic_DNA"/>
</dbReference>
<dbReference type="SUPFAM" id="SSF47336">
    <property type="entry name" value="ACP-like"/>
    <property type="match status" value="1"/>
</dbReference>
<organism evidence="1 2">
    <name type="scientific">Candidatus Blautia stercorigallinarum</name>
    <dbReference type="NCBI Taxonomy" id="2838501"/>
    <lineage>
        <taxon>Bacteria</taxon>
        <taxon>Bacillati</taxon>
        <taxon>Bacillota</taxon>
        <taxon>Clostridia</taxon>
        <taxon>Lachnospirales</taxon>
        <taxon>Lachnospiraceae</taxon>
        <taxon>Blautia</taxon>
    </lineage>
</organism>
<reference evidence="1" key="1">
    <citation type="journal article" date="2021" name="PeerJ">
        <title>Extensive microbial diversity within the chicken gut microbiome revealed by metagenomics and culture.</title>
        <authorList>
            <person name="Gilroy R."/>
            <person name="Ravi A."/>
            <person name="Getino M."/>
            <person name="Pursley I."/>
            <person name="Horton D.L."/>
            <person name="Alikhan N.F."/>
            <person name="Baker D."/>
            <person name="Gharbi K."/>
            <person name="Hall N."/>
            <person name="Watson M."/>
            <person name="Adriaenssens E.M."/>
            <person name="Foster-Nyarko E."/>
            <person name="Jarju S."/>
            <person name="Secka A."/>
            <person name="Antonio M."/>
            <person name="Oren A."/>
            <person name="Chaudhuri R.R."/>
            <person name="La Ragione R."/>
            <person name="Hildebrand F."/>
            <person name="Pallen M.J."/>
        </authorList>
    </citation>
    <scope>NUCLEOTIDE SEQUENCE</scope>
    <source>
        <strain evidence="1">CHK195-9823</strain>
    </source>
</reference>
<accession>A0A9D1PC75</accession>
<comment type="caution">
    <text evidence="1">The sequence shown here is derived from an EMBL/GenBank/DDBJ whole genome shotgun (WGS) entry which is preliminary data.</text>
</comment>
<dbReference type="InterPro" id="IPR036736">
    <property type="entry name" value="ACP-like_sf"/>
</dbReference>
<proteinExistence type="predicted"/>
<name>A0A9D1PC75_9FIRM</name>
<reference evidence="1" key="2">
    <citation type="submission" date="2021-04" db="EMBL/GenBank/DDBJ databases">
        <authorList>
            <person name="Gilroy R."/>
        </authorList>
    </citation>
    <scope>NUCLEOTIDE SEQUENCE</scope>
    <source>
        <strain evidence="1">CHK195-9823</strain>
    </source>
</reference>
<evidence type="ECO:0000313" key="2">
    <source>
        <dbReference type="Proteomes" id="UP000886814"/>
    </source>
</evidence>
<gene>
    <name evidence="1" type="ORF">H9747_05530</name>
</gene>
<sequence length="81" mass="9623">MSNNEKYQKIFEEIFSVNESELNESFNFKDIDSWDSFTHLTLISELEDAFEVMFESDDILHFGGYMNGMEILKRYGVDFDE</sequence>